<dbReference type="EMBL" id="JALJOS010000011">
    <property type="protein sequence ID" value="KAK9832975.1"/>
    <property type="molecule type" value="Genomic_DNA"/>
</dbReference>
<dbReference type="Proteomes" id="UP001438707">
    <property type="component" value="Unassembled WGS sequence"/>
</dbReference>
<evidence type="ECO:0000256" key="1">
    <source>
        <dbReference type="SAM" id="MobiDB-lite"/>
    </source>
</evidence>
<keyword evidence="3" id="KW-1185">Reference proteome</keyword>
<organism evidence="2 3">
    <name type="scientific">Apatococcus lobatus</name>
    <dbReference type="NCBI Taxonomy" id="904363"/>
    <lineage>
        <taxon>Eukaryota</taxon>
        <taxon>Viridiplantae</taxon>
        <taxon>Chlorophyta</taxon>
        <taxon>core chlorophytes</taxon>
        <taxon>Trebouxiophyceae</taxon>
        <taxon>Chlorellales</taxon>
        <taxon>Chlorellaceae</taxon>
        <taxon>Apatococcus</taxon>
    </lineage>
</organism>
<evidence type="ECO:0000313" key="2">
    <source>
        <dbReference type="EMBL" id="KAK9832975.1"/>
    </source>
</evidence>
<sequence length="70" mass="7215">MADRSEAEQSKGPIERAKEWLQPGGSQTGPVEQDASTDGAGAAAAQTAEKNRATNAPSQQSVGPQQGYSQ</sequence>
<accession>A0AAW1RH40</accession>
<proteinExistence type="predicted"/>
<feature type="compositionally biased region" description="Low complexity" evidence="1">
    <location>
        <begin position="33"/>
        <end position="48"/>
    </location>
</feature>
<comment type="caution">
    <text evidence="2">The sequence shown here is derived from an EMBL/GenBank/DDBJ whole genome shotgun (WGS) entry which is preliminary data.</text>
</comment>
<name>A0AAW1RH40_9CHLO</name>
<gene>
    <name evidence="2" type="ORF">WJX74_003208</name>
</gene>
<feature type="region of interest" description="Disordered" evidence="1">
    <location>
        <begin position="1"/>
        <end position="70"/>
    </location>
</feature>
<dbReference type="AlphaFoldDB" id="A0AAW1RH40"/>
<protein>
    <submittedName>
        <fullName evidence="2">Uncharacterized protein</fullName>
    </submittedName>
</protein>
<feature type="compositionally biased region" description="Basic and acidic residues" evidence="1">
    <location>
        <begin position="1"/>
        <end position="19"/>
    </location>
</feature>
<reference evidence="2 3" key="1">
    <citation type="journal article" date="2024" name="Nat. Commun.">
        <title>Phylogenomics reveals the evolutionary origins of lichenization in chlorophyte algae.</title>
        <authorList>
            <person name="Puginier C."/>
            <person name="Libourel C."/>
            <person name="Otte J."/>
            <person name="Skaloud P."/>
            <person name="Haon M."/>
            <person name="Grisel S."/>
            <person name="Petersen M."/>
            <person name="Berrin J.G."/>
            <person name="Delaux P.M."/>
            <person name="Dal Grande F."/>
            <person name="Keller J."/>
        </authorList>
    </citation>
    <scope>NUCLEOTIDE SEQUENCE [LARGE SCALE GENOMIC DNA]</scope>
    <source>
        <strain evidence="2 3">SAG 2145</strain>
    </source>
</reference>
<evidence type="ECO:0000313" key="3">
    <source>
        <dbReference type="Proteomes" id="UP001438707"/>
    </source>
</evidence>
<feature type="compositionally biased region" description="Polar residues" evidence="1">
    <location>
        <begin position="53"/>
        <end position="70"/>
    </location>
</feature>